<name>A0A369JHV9_HYPMA</name>
<proteinExistence type="predicted"/>
<gene>
    <name evidence="3" type="ORF">Hypma_013030</name>
</gene>
<feature type="region of interest" description="Disordered" evidence="1">
    <location>
        <begin position="134"/>
        <end position="153"/>
    </location>
</feature>
<protein>
    <recommendedName>
        <fullName evidence="2">DUF6589 domain-containing protein</fullName>
    </recommendedName>
</protein>
<dbReference type="Proteomes" id="UP000076154">
    <property type="component" value="Unassembled WGS sequence"/>
</dbReference>
<evidence type="ECO:0000313" key="3">
    <source>
        <dbReference type="EMBL" id="RDB19985.1"/>
    </source>
</evidence>
<dbReference type="STRING" id="39966.A0A369JHV9"/>
<organism evidence="3 4">
    <name type="scientific">Hypsizygus marmoreus</name>
    <name type="common">White beech mushroom</name>
    <name type="synonym">Agaricus marmoreus</name>
    <dbReference type="NCBI Taxonomy" id="39966"/>
    <lineage>
        <taxon>Eukaryota</taxon>
        <taxon>Fungi</taxon>
        <taxon>Dikarya</taxon>
        <taxon>Basidiomycota</taxon>
        <taxon>Agaricomycotina</taxon>
        <taxon>Agaricomycetes</taxon>
        <taxon>Agaricomycetidae</taxon>
        <taxon>Agaricales</taxon>
        <taxon>Tricholomatineae</taxon>
        <taxon>Lyophyllaceae</taxon>
        <taxon>Hypsizygus</taxon>
    </lineage>
</organism>
<dbReference type="EMBL" id="LUEZ02000071">
    <property type="protein sequence ID" value="RDB19985.1"/>
    <property type="molecule type" value="Genomic_DNA"/>
</dbReference>
<evidence type="ECO:0000256" key="1">
    <source>
        <dbReference type="SAM" id="MobiDB-lite"/>
    </source>
</evidence>
<sequence>MDLTSRLHNVQSCLEENSLTLPIFIQAVLDNETPRSAPIRESLLFNAAQICSDLYKQDTSHGVSSWAFEVTKKELCEEVTELSKSHHGLHFNASKTTLDYLEGSFMKTAAEKMQATAPRLWTLVNSLLDANPRRRRVMPEEGQQASSLRAREKEEDLGEIGGDDDEFAGFDDDIDWDAIELDGDEAEREVERKRKKRRHRAIARNIALLSIKATVAISIFLQSTNERCNYLQSILGIFYHSTAVPEKVVETLAHAGLSISISSIHTAIKSLSADSARRIRQAVRTLMTSLAYDNFDISFKTSEPTVERQSTFVSATSATAIPLFGVDDPTVLRCSQKLWERDPLNPSPSAQPIKIDIDDLRDFHKRSTTVRKEAGKKLSPLLENYAWHVRDILVRRGEHFGQFHSELGQPVTIDQIPLHQTTQIPCRAMHIKESTPDGNIEVVECLLKQGGIGEAGSKNFDDENDVDMSEWVIIVHGDLLTKERLDAVARSRRIEATPKRRFQFIVFLPGLFHFKMACADALWRTWVEPKESRTDSNSLFQHVGVLRPTDTIKFGSKPGFRLTHDVLHHDIWASMLDCWRLEATSRNSHWTSLEEFAKSKPTWELIVDMSECIVQKYVATTPTISSARDKSTRERDKTFENQVLRNRDELLYLELCHAMNAGDIGRVEATFLPWIYMFKATGKHKYASQMLHFMCNMRDVYDADVQKVIRKNWLCNPTGRPHGFRGIDWVVERNNLYTKVIHCGSSSNRTIEHIINESPLIELYRECHLTVEDGFHLDHRTVRHTHPDITKTIGKLRGEMKENQSHTFKPGRRADSVIPDQIAAAMDMMQRKKETTTAEVADDQLAIEADDLMVDY</sequence>
<evidence type="ECO:0000259" key="2">
    <source>
        <dbReference type="Pfam" id="PF20231"/>
    </source>
</evidence>
<dbReference type="Pfam" id="PF20231">
    <property type="entry name" value="DUF6589"/>
    <property type="match status" value="1"/>
</dbReference>
<keyword evidence="4" id="KW-1185">Reference proteome</keyword>
<comment type="caution">
    <text evidence="3">The sequence shown here is derived from an EMBL/GenBank/DDBJ whole genome shotgun (WGS) entry which is preliminary data.</text>
</comment>
<dbReference type="InParanoid" id="A0A369JHV9"/>
<dbReference type="AlphaFoldDB" id="A0A369JHV9"/>
<accession>A0A369JHV9</accession>
<reference evidence="3" key="1">
    <citation type="submission" date="2018-04" db="EMBL/GenBank/DDBJ databases">
        <title>Whole genome sequencing of Hypsizygus marmoreus.</title>
        <authorList>
            <person name="Choi I.-G."/>
            <person name="Min B."/>
            <person name="Kim J.-G."/>
            <person name="Kim S."/>
            <person name="Oh Y.-L."/>
            <person name="Kong W.-S."/>
            <person name="Park H."/>
            <person name="Jeong J."/>
            <person name="Song E.-S."/>
        </authorList>
    </citation>
    <scope>NUCLEOTIDE SEQUENCE [LARGE SCALE GENOMIC DNA]</scope>
    <source>
        <strain evidence="3">51987-8</strain>
    </source>
</reference>
<dbReference type="InterPro" id="IPR046496">
    <property type="entry name" value="DUF6589"/>
</dbReference>
<evidence type="ECO:0000313" key="4">
    <source>
        <dbReference type="Proteomes" id="UP000076154"/>
    </source>
</evidence>
<dbReference type="OrthoDB" id="4743193at2759"/>
<feature type="domain" description="DUF6589" evidence="2">
    <location>
        <begin position="383"/>
        <end position="784"/>
    </location>
</feature>